<comment type="caution">
    <text evidence="1">The sequence shown here is derived from an EMBL/GenBank/DDBJ whole genome shotgun (WGS) entry which is preliminary data.</text>
</comment>
<protein>
    <submittedName>
        <fullName evidence="1">Uncharacterized protein</fullName>
    </submittedName>
</protein>
<gene>
    <name evidence="1" type="ORF">HMPREF7215_0596</name>
</gene>
<dbReference type="EMBL" id="ADFP01000051">
    <property type="protein sequence ID" value="EFB91008.1"/>
    <property type="molecule type" value="Genomic_DNA"/>
</dbReference>
<name>A0ABP2HUV6_9BACT</name>
<reference evidence="1 2" key="1">
    <citation type="submission" date="2009-12" db="EMBL/GenBank/DDBJ databases">
        <authorList>
            <person name="Shrivastava S."/>
            <person name="Madupu R."/>
            <person name="Durkin A.S."/>
            <person name="Torralba M."/>
            <person name="Methe B."/>
            <person name="Sutton G.G."/>
            <person name="Strausberg R.L."/>
            <person name="Nelson K.E."/>
        </authorList>
    </citation>
    <scope>NUCLEOTIDE SEQUENCE [LARGE SCALE GENOMIC DNA]</scope>
    <source>
        <strain evidence="1 2">W5455</strain>
    </source>
</reference>
<organism evidence="1 2">
    <name type="scientific">Pyramidobacter piscolens W5455</name>
    <dbReference type="NCBI Taxonomy" id="352165"/>
    <lineage>
        <taxon>Bacteria</taxon>
        <taxon>Thermotogati</taxon>
        <taxon>Synergistota</taxon>
        <taxon>Synergistia</taxon>
        <taxon>Synergistales</taxon>
        <taxon>Dethiosulfovibrionaceae</taxon>
        <taxon>Pyramidobacter</taxon>
    </lineage>
</organism>
<dbReference type="Proteomes" id="UP000006462">
    <property type="component" value="Unassembled WGS sequence"/>
</dbReference>
<evidence type="ECO:0000313" key="2">
    <source>
        <dbReference type="Proteomes" id="UP000006462"/>
    </source>
</evidence>
<sequence>MISKRRNVSMYVVHGLRSGAFLYESVAAGKPNVYFKL</sequence>
<keyword evidence="2" id="KW-1185">Reference proteome</keyword>
<evidence type="ECO:0000313" key="1">
    <source>
        <dbReference type="EMBL" id="EFB91008.1"/>
    </source>
</evidence>
<accession>A0ABP2HUV6</accession>
<proteinExistence type="predicted"/>